<evidence type="ECO:0000256" key="1">
    <source>
        <dbReference type="ARBA" id="ARBA00022448"/>
    </source>
</evidence>
<dbReference type="EMBL" id="FUYG01000001">
    <property type="protein sequence ID" value="SKA79790.1"/>
    <property type="molecule type" value="Genomic_DNA"/>
</dbReference>
<dbReference type="InterPro" id="IPR015854">
    <property type="entry name" value="ABC_transpr_LolD-like"/>
</dbReference>
<keyword evidence="3 6" id="KW-0067">ATP-binding</keyword>
<dbReference type="InterPro" id="IPR027417">
    <property type="entry name" value="P-loop_NTPase"/>
</dbReference>
<evidence type="ECO:0000313" key="6">
    <source>
        <dbReference type="EMBL" id="SKA79790.1"/>
    </source>
</evidence>
<dbReference type="PANTHER" id="PTHR24220">
    <property type="entry name" value="IMPORT ATP-BINDING PROTEIN"/>
    <property type="match status" value="1"/>
</dbReference>
<dbReference type="InterPro" id="IPR017911">
    <property type="entry name" value="MacB-like_ATP-bd"/>
</dbReference>
<accession>A0A1T4WR06</accession>
<name>A0A1T4WR06_9MICO</name>
<dbReference type="PANTHER" id="PTHR24220:SF685">
    <property type="entry name" value="ABC TRANSPORTER RELATED"/>
    <property type="match status" value="1"/>
</dbReference>
<evidence type="ECO:0000313" key="7">
    <source>
        <dbReference type="Proteomes" id="UP000189735"/>
    </source>
</evidence>
<dbReference type="GO" id="GO:0016887">
    <property type="term" value="F:ATP hydrolysis activity"/>
    <property type="evidence" value="ECO:0007669"/>
    <property type="project" value="InterPro"/>
</dbReference>
<evidence type="ECO:0000259" key="5">
    <source>
        <dbReference type="PROSITE" id="PS50893"/>
    </source>
</evidence>
<evidence type="ECO:0000256" key="4">
    <source>
        <dbReference type="SAM" id="MobiDB-lite"/>
    </source>
</evidence>
<dbReference type="GO" id="GO:0098796">
    <property type="term" value="C:membrane protein complex"/>
    <property type="evidence" value="ECO:0007669"/>
    <property type="project" value="UniProtKB-ARBA"/>
</dbReference>
<keyword evidence="2" id="KW-0547">Nucleotide-binding</keyword>
<dbReference type="Gene3D" id="3.40.50.300">
    <property type="entry name" value="P-loop containing nucleotide triphosphate hydrolases"/>
    <property type="match status" value="1"/>
</dbReference>
<dbReference type="SUPFAM" id="SSF52540">
    <property type="entry name" value="P-loop containing nucleoside triphosphate hydrolases"/>
    <property type="match status" value="1"/>
</dbReference>
<dbReference type="Proteomes" id="UP000189735">
    <property type="component" value="Unassembled WGS sequence"/>
</dbReference>
<protein>
    <submittedName>
        <fullName evidence="6">Putative ABC transport system ATP-binding protein</fullName>
    </submittedName>
</protein>
<dbReference type="PROSITE" id="PS00211">
    <property type="entry name" value="ABC_TRANSPORTER_1"/>
    <property type="match status" value="1"/>
</dbReference>
<dbReference type="InterPro" id="IPR003439">
    <property type="entry name" value="ABC_transporter-like_ATP-bd"/>
</dbReference>
<dbReference type="InterPro" id="IPR017871">
    <property type="entry name" value="ABC_transporter-like_CS"/>
</dbReference>
<reference evidence="7" key="1">
    <citation type="submission" date="2017-02" db="EMBL/GenBank/DDBJ databases">
        <authorList>
            <person name="Varghese N."/>
            <person name="Submissions S."/>
        </authorList>
    </citation>
    <scope>NUCLEOTIDE SEQUENCE [LARGE SCALE GENOMIC DNA]</scope>
    <source>
        <strain evidence="7">VKM Ac-2052</strain>
    </source>
</reference>
<proteinExistence type="predicted"/>
<dbReference type="InterPro" id="IPR003593">
    <property type="entry name" value="AAA+_ATPase"/>
</dbReference>
<feature type="domain" description="ABC transporter" evidence="5">
    <location>
        <begin position="25"/>
        <end position="263"/>
    </location>
</feature>
<keyword evidence="1" id="KW-0813">Transport</keyword>
<dbReference type="CDD" id="cd03255">
    <property type="entry name" value="ABC_MJ0796_LolCDE_FtsE"/>
    <property type="match status" value="1"/>
</dbReference>
<dbReference type="GO" id="GO:0005524">
    <property type="term" value="F:ATP binding"/>
    <property type="evidence" value="ECO:0007669"/>
    <property type="project" value="UniProtKB-KW"/>
</dbReference>
<dbReference type="Pfam" id="PF00005">
    <property type="entry name" value="ABC_tran"/>
    <property type="match status" value="1"/>
</dbReference>
<dbReference type="GO" id="GO:0022857">
    <property type="term" value="F:transmembrane transporter activity"/>
    <property type="evidence" value="ECO:0007669"/>
    <property type="project" value="TreeGrafter"/>
</dbReference>
<evidence type="ECO:0000256" key="3">
    <source>
        <dbReference type="ARBA" id="ARBA00022840"/>
    </source>
</evidence>
<dbReference type="GO" id="GO:0005886">
    <property type="term" value="C:plasma membrane"/>
    <property type="evidence" value="ECO:0007669"/>
    <property type="project" value="TreeGrafter"/>
</dbReference>
<dbReference type="FunFam" id="3.40.50.300:FF:000032">
    <property type="entry name" value="Export ABC transporter ATP-binding protein"/>
    <property type="match status" value="1"/>
</dbReference>
<sequence>MRDMSDHVYQAAKAPTSPDPTEHLLEAKGLTMTFSTGRGVPSITVVDDISLTVKRGEFVAIVGPSGSGKSTLLYCLSSLQKPTSGRVNIVGTDVESLRRGALARFRRDRIGFVFQQFNLVPSLDARENVALAGRLARRSDARRRADEALEAVGLTDRAHHRPGTLSGGQQQRVAVARALASDADIVFADEPTGSLDGASGTRVLELLRSLAAGRRSVVMVTHDLDAASRADRVLVLRDGRIHTELTSPTSAEVFAATEAATSETTPQPSGAHS</sequence>
<feature type="region of interest" description="Disordered" evidence="4">
    <location>
        <begin position="1"/>
        <end position="21"/>
    </location>
</feature>
<organism evidence="6 7">
    <name type="scientific">Agreia bicolorata</name>
    <dbReference type="NCBI Taxonomy" id="110935"/>
    <lineage>
        <taxon>Bacteria</taxon>
        <taxon>Bacillati</taxon>
        <taxon>Actinomycetota</taxon>
        <taxon>Actinomycetes</taxon>
        <taxon>Micrococcales</taxon>
        <taxon>Microbacteriaceae</taxon>
        <taxon>Agreia</taxon>
    </lineage>
</organism>
<dbReference type="SMART" id="SM00382">
    <property type="entry name" value="AAA"/>
    <property type="match status" value="1"/>
</dbReference>
<evidence type="ECO:0000256" key="2">
    <source>
        <dbReference type="ARBA" id="ARBA00022741"/>
    </source>
</evidence>
<dbReference type="AlphaFoldDB" id="A0A1T4WR06"/>
<gene>
    <name evidence="6" type="ORF">SAMN06295879_0124</name>
</gene>
<dbReference type="PROSITE" id="PS50893">
    <property type="entry name" value="ABC_TRANSPORTER_2"/>
    <property type="match status" value="1"/>
</dbReference>